<dbReference type="EMBL" id="BCSX01000028">
    <property type="protein sequence ID" value="GAS89394.1"/>
    <property type="molecule type" value="Genomic_DNA"/>
</dbReference>
<dbReference type="STRING" id="146020.RMCB_3490"/>
<evidence type="ECO:0000259" key="1">
    <source>
        <dbReference type="Pfam" id="PF01882"/>
    </source>
</evidence>
<dbReference type="PANTHER" id="PTHR33608">
    <property type="entry name" value="BLL2464 PROTEIN"/>
    <property type="match status" value="1"/>
</dbReference>
<name>A0A100W0I7_9MYCO</name>
<dbReference type="Proteomes" id="UP000069620">
    <property type="component" value="Unassembled WGS sequence"/>
</dbReference>
<comment type="caution">
    <text evidence="2">The sequence shown here is derived from an EMBL/GenBank/DDBJ whole genome shotgun (WGS) entry which is preliminary data.</text>
</comment>
<protein>
    <recommendedName>
        <fullName evidence="1">DUF58 domain-containing protein</fullName>
    </recommendedName>
</protein>
<gene>
    <name evidence="2" type="ORF">RMCB_3490</name>
</gene>
<dbReference type="Pfam" id="PF01882">
    <property type="entry name" value="DUF58"/>
    <property type="match status" value="1"/>
</dbReference>
<dbReference type="OrthoDB" id="9776116at2"/>
<dbReference type="AlphaFoldDB" id="A0A100W0I7"/>
<keyword evidence="3" id="KW-1185">Reference proteome</keyword>
<reference evidence="3" key="2">
    <citation type="submission" date="2016-02" db="EMBL/GenBank/DDBJ databases">
        <title>Draft genome sequence of five rapidly growing Mycobacterium species.</title>
        <authorList>
            <person name="Katahira K."/>
            <person name="Gotou Y."/>
            <person name="Iida K."/>
            <person name="Ogura Y."/>
            <person name="Hayashi T."/>
        </authorList>
    </citation>
    <scope>NUCLEOTIDE SEQUENCE [LARGE SCALE GENOMIC DNA]</scope>
    <source>
        <strain evidence="3">JCM15654</strain>
    </source>
</reference>
<proteinExistence type="predicted"/>
<feature type="domain" description="DUF58" evidence="1">
    <location>
        <begin position="37"/>
        <end position="208"/>
    </location>
</feature>
<organism evidence="2 3">
    <name type="scientific">Mycolicibacterium brisbanense</name>
    <dbReference type="NCBI Taxonomy" id="146020"/>
    <lineage>
        <taxon>Bacteria</taxon>
        <taxon>Bacillati</taxon>
        <taxon>Actinomycetota</taxon>
        <taxon>Actinomycetes</taxon>
        <taxon>Mycobacteriales</taxon>
        <taxon>Mycobacteriaceae</taxon>
        <taxon>Mycolicibacterium</taxon>
    </lineage>
</organism>
<reference evidence="3" key="1">
    <citation type="journal article" date="2016" name="Genome Announc.">
        <title>Draft Genome Sequences of Five Rapidly Growing Mycobacterium Species, M. thermoresistibile, M. fortuitum subsp. acetamidolyticum, M. canariasense, M. brisbanense, and M. novocastrense.</title>
        <authorList>
            <person name="Katahira K."/>
            <person name="Ogura Y."/>
            <person name="Gotoh Y."/>
            <person name="Hayashi T."/>
        </authorList>
    </citation>
    <scope>NUCLEOTIDE SEQUENCE [LARGE SCALE GENOMIC DNA]</scope>
    <source>
        <strain evidence="3">JCM15654</strain>
    </source>
</reference>
<evidence type="ECO:0000313" key="2">
    <source>
        <dbReference type="EMBL" id="GAS89394.1"/>
    </source>
</evidence>
<accession>A0A100W0I7</accession>
<dbReference type="PANTHER" id="PTHR33608:SF6">
    <property type="entry name" value="BLL2464 PROTEIN"/>
    <property type="match status" value="1"/>
</dbReference>
<sequence>MGKYLDSAKAYVGRDAGGLLEGGHYALIHTRSMEFDELRPYVPGDDVRDIDWTATARSGHTLVKRFVSEKHHKILVVTDAGRNTRALAPSGEFKSDVALHVIGAVGLMTLPRSDEIGMVLGDRRGSVDVRLRRGETHIESMLHRYQQHATADPAPSDIVVQLSWVARHYRHRLLIVVVSDEPEISDRLDEVLQSLTARHDVLWAMVADMPAVHPDTQHRQSYEIADGRPILADLDADVIEAYRRAEEHRRDQLSESLTSHRIPHARITGSARILAALTTITGVYARAR</sequence>
<dbReference type="InterPro" id="IPR002881">
    <property type="entry name" value="DUF58"/>
</dbReference>
<dbReference type="RefSeq" id="WP_062829776.1">
    <property type="nucleotide sequence ID" value="NZ_BCSX01000028.1"/>
</dbReference>
<evidence type="ECO:0000313" key="3">
    <source>
        <dbReference type="Proteomes" id="UP000069620"/>
    </source>
</evidence>